<organism evidence="1 2">
    <name type="scientific">Pseudomonas putida (strain GB-1)</name>
    <dbReference type="NCBI Taxonomy" id="76869"/>
    <lineage>
        <taxon>Bacteria</taxon>
        <taxon>Pseudomonadati</taxon>
        <taxon>Pseudomonadota</taxon>
        <taxon>Gammaproteobacteria</taxon>
        <taxon>Pseudomonadales</taxon>
        <taxon>Pseudomonadaceae</taxon>
        <taxon>Pseudomonas</taxon>
    </lineage>
</organism>
<sequence>MRTLDNNLTAPEMLKLNLLAAWFHVLENRAFRMSSPDDYHGELLRQADELDRRGIISWQEWRDLRLQADAAYLRAIAGEDYRFNRVDD</sequence>
<gene>
    <name evidence="1" type="ordered locus">PputGB1_2990</name>
</gene>
<evidence type="ECO:0000313" key="1">
    <source>
        <dbReference type="EMBL" id="ABY98882.1"/>
    </source>
</evidence>
<dbReference type="RefSeq" id="WP_012272612.1">
    <property type="nucleotide sequence ID" value="NC_010322.1"/>
</dbReference>
<reference evidence="1 2" key="1">
    <citation type="submission" date="2008-01" db="EMBL/GenBank/DDBJ databases">
        <title>Complete sequence of Pseudomonas putida GB-1.</title>
        <authorList>
            <consortium name="US DOE Joint Genome Institute"/>
            <person name="Copeland A."/>
            <person name="Lucas S."/>
            <person name="Lapidus A."/>
            <person name="Barry K."/>
            <person name="Glavina del Rio T."/>
            <person name="Dalin E."/>
            <person name="Tice H."/>
            <person name="Pitluck S."/>
            <person name="Bruce D."/>
            <person name="Goodwin L."/>
            <person name="Chertkov O."/>
            <person name="Brettin T."/>
            <person name="Detter J.C."/>
            <person name="Han C."/>
            <person name="Kuske C.R."/>
            <person name="Schmutz J."/>
            <person name="Larimer F."/>
            <person name="Land M."/>
            <person name="Hauser L."/>
            <person name="Kyrpides N."/>
            <person name="Kim E."/>
            <person name="McCarthy J.K."/>
            <person name="Richardson P."/>
        </authorList>
    </citation>
    <scope>NUCLEOTIDE SEQUENCE [LARGE SCALE GENOMIC DNA]</scope>
    <source>
        <strain evidence="1 2">GB-1</strain>
    </source>
</reference>
<dbReference type="HOGENOM" id="CLU_193803_0_0_6"/>
<dbReference type="KEGG" id="ppg:PputGB1_2990"/>
<dbReference type="EMBL" id="CP000926">
    <property type="protein sequence ID" value="ABY98882.1"/>
    <property type="molecule type" value="Genomic_DNA"/>
</dbReference>
<evidence type="ECO:0000313" key="2">
    <source>
        <dbReference type="Proteomes" id="UP000002157"/>
    </source>
</evidence>
<protein>
    <submittedName>
        <fullName evidence="1">Uncharacterized protein</fullName>
    </submittedName>
</protein>
<dbReference type="Proteomes" id="UP000002157">
    <property type="component" value="Chromosome"/>
</dbReference>
<dbReference type="AlphaFoldDB" id="B0KFF9"/>
<proteinExistence type="predicted"/>
<accession>B0KFF9</accession>
<name>B0KFF9_PSEPG</name>